<evidence type="ECO:0000313" key="3">
    <source>
        <dbReference type="Proteomes" id="UP001620626"/>
    </source>
</evidence>
<gene>
    <name evidence="2" type="ORF">niasHT_032301</name>
</gene>
<reference evidence="2 3" key="1">
    <citation type="submission" date="2024-10" db="EMBL/GenBank/DDBJ databases">
        <authorList>
            <person name="Kim D."/>
        </authorList>
    </citation>
    <scope>NUCLEOTIDE SEQUENCE [LARGE SCALE GENOMIC DNA]</scope>
    <source>
        <strain evidence="2">BH-2024</strain>
    </source>
</reference>
<keyword evidence="3" id="KW-1185">Reference proteome</keyword>
<sequence length="251" mass="29063">MDHRRSAAEKPTAKAQQQKAHQLELIDQGTMPMMRKGHNHSNLIQTAQKQQQQAKLINERINVIKHLEKIDNAKERLCLALFAVQQTVAALFRRAKIELEELFQLLDMVNGKNIVCEMIFNEPIDLDQLAQLIALVPNRIGVASQFLRILLTSMENYAKEIGTENSEFKATRIANIYQKMYQKLKEMLSEVPDLDGYLEMKKKLTAFVEKSEKQLAKFIQQFNEDQNTFNDKSEKGFISDYLMANCMHFLQ</sequence>
<accession>A0ABD2HZL6</accession>
<proteinExistence type="predicted"/>
<protein>
    <submittedName>
        <fullName evidence="2">Uncharacterized protein</fullName>
    </submittedName>
</protein>
<comment type="caution">
    <text evidence="2">The sequence shown here is derived from an EMBL/GenBank/DDBJ whole genome shotgun (WGS) entry which is preliminary data.</text>
</comment>
<dbReference type="EMBL" id="JBICBT010001381">
    <property type="protein sequence ID" value="KAL3070511.1"/>
    <property type="molecule type" value="Genomic_DNA"/>
</dbReference>
<dbReference type="AlphaFoldDB" id="A0ABD2HZL6"/>
<evidence type="ECO:0000256" key="1">
    <source>
        <dbReference type="SAM" id="MobiDB-lite"/>
    </source>
</evidence>
<feature type="compositionally biased region" description="Basic and acidic residues" evidence="1">
    <location>
        <begin position="1"/>
        <end position="12"/>
    </location>
</feature>
<name>A0ABD2HZL6_9BILA</name>
<dbReference type="Proteomes" id="UP001620626">
    <property type="component" value="Unassembled WGS sequence"/>
</dbReference>
<organism evidence="2 3">
    <name type="scientific">Heterodera trifolii</name>
    <dbReference type="NCBI Taxonomy" id="157864"/>
    <lineage>
        <taxon>Eukaryota</taxon>
        <taxon>Metazoa</taxon>
        <taxon>Ecdysozoa</taxon>
        <taxon>Nematoda</taxon>
        <taxon>Chromadorea</taxon>
        <taxon>Rhabditida</taxon>
        <taxon>Tylenchina</taxon>
        <taxon>Tylenchomorpha</taxon>
        <taxon>Tylenchoidea</taxon>
        <taxon>Heteroderidae</taxon>
        <taxon>Heteroderinae</taxon>
        <taxon>Heterodera</taxon>
    </lineage>
</organism>
<feature type="region of interest" description="Disordered" evidence="1">
    <location>
        <begin position="1"/>
        <end position="20"/>
    </location>
</feature>
<evidence type="ECO:0000313" key="2">
    <source>
        <dbReference type="EMBL" id="KAL3070511.1"/>
    </source>
</evidence>